<protein>
    <recommendedName>
        <fullName evidence="1">F-box associated beta-propeller type 3 domain-containing protein</fullName>
    </recommendedName>
</protein>
<dbReference type="PANTHER" id="PTHR31672:SF11">
    <property type="entry name" value="F-BOX PROTEIN CPR1-LIKE ISOFORM X2"/>
    <property type="match status" value="1"/>
</dbReference>
<organism evidence="2">
    <name type="scientific">Salvia splendens</name>
    <name type="common">Scarlet sage</name>
    <dbReference type="NCBI Taxonomy" id="180675"/>
    <lineage>
        <taxon>Eukaryota</taxon>
        <taxon>Viridiplantae</taxon>
        <taxon>Streptophyta</taxon>
        <taxon>Embryophyta</taxon>
        <taxon>Tracheophyta</taxon>
        <taxon>Spermatophyta</taxon>
        <taxon>Magnoliopsida</taxon>
        <taxon>eudicotyledons</taxon>
        <taxon>Gunneridae</taxon>
        <taxon>Pentapetalae</taxon>
        <taxon>asterids</taxon>
        <taxon>lamiids</taxon>
        <taxon>Lamiales</taxon>
        <taxon>Lamiaceae</taxon>
        <taxon>Nepetoideae</taxon>
        <taxon>Mentheae</taxon>
        <taxon>Salviinae</taxon>
        <taxon>Salvia</taxon>
        <taxon>Salvia subgen. Calosphace</taxon>
        <taxon>core Calosphace</taxon>
    </lineage>
</organism>
<dbReference type="AlphaFoldDB" id="A0A8X8W761"/>
<comment type="caution">
    <text evidence="2">The sequence shown here is derived from an EMBL/GenBank/DDBJ whole genome shotgun (WGS) entry which is preliminary data.</text>
</comment>
<keyword evidence="3" id="KW-1185">Reference proteome</keyword>
<evidence type="ECO:0000313" key="3">
    <source>
        <dbReference type="Proteomes" id="UP000298416"/>
    </source>
</evidence>
<evidence type="ECO:0000313" key="2">
    <source>
        <dbReference type="EMBL" id="KAG6388846.1"/>
    </source>
</evidence>
<dbReference type="Proteomes" id="UP000298416">
    <property type="component" value="Unassembled WGS sequence"/>
</dbReference>
<dbReference type="PANTHER" id="PTHR31672">
    <property type="entry name" value="BNACNNG10540D PROTEIN"/>
    <property type="match status" value="1"/>
</dbReference>
<sequence>MAFFPRGCVGKPKAYFHFLSLDCLKSSFVESSVDELCSVRASYDGLIVMTNLRRKRLVLTNPMTGEYVDLPLGVSCNHLYDSFGIAFCSEAKTYKVVRLFPEPFASVGCEILSAGTRKWRRVEGSLESVRIGQTMLSVGGSQHLLGVGDWHDCVVSLDVRDEKVVAKNLPVKRVWNDAVVEMGGNLGFVSHANVDALEVWILSEECWIKRCRIDLRGNLVQCPGLQPKRWE</sequence>
<reference evidence="2" key="1">
    <citation type="submission" date="2018-01" db="EMBL/GenBank/DDBJ databases">
        <authorList>
            <person name="Mao J.F."/>
        </authorList>
    </citation>
    <scope>NUCLEOTIDE SEQUENCE</scope>
    <source>
        <strain evidence="2">Huo1</strain>
        <tissue evidence="2">Leaf</tissue>
    </source>
</reference>
<dbReference type="EMBL" id="PNBA02000020">
    <property type="protein sequence ID" value="KAG6388846.1"/>
    <property type="molecule type" value="Genomic_DNA"/>
</dbReference>
<dbReference type="InterPro" id="IPR017451">
    <property type="entry name" value="F-box-assoc_interact_dom"/>
</dbReference>
<feature type="domain" description="F-box associated beta-propeller type 3" evidence="1">
    <location>
        <begin position="37"/>
        <end position="207"/>
    </location>
</feature>
<proteinExistence type="predicted"/>
<evidence type="ECO:0000259" key="1">
    <source>
        <dbReference type="Pfam" id="PF08268"/>
    </source>
</evidence>
<name>A0A8X8W761_SALSN</name>
<dbReference type="InterPro" id="IPR050796">
    <property type="entry name" value="SCF_F-box_component"/>
</dbReference>
<reference evidence="2" key="2">
    <citation type="submission" date="2020-08" db="EMBL/GenBank/DDBJ databases">
        <title>Plant Genome Project.</title>
        <authorList>
            <person name="Zhang R.-G."/>
        </authorList>
    </citation>
    <scope>NUCLEOTIDE SEQUENCE</scope>
    <source>
        <strain evidence="2">Huo1</strain>
        <tissue evidence="2">Leaf</tissue>
    </source>
</reference>
<accession>A0A8X8W761</accession>
<dbReference type="InterPro" id="IPR013187">
    <property type="entry name" value="F-box-assoc_dom_typ3"/>
</dbReference>
<dbReference type="NCBIfam" id="TIGR01640">
    <property type="entry name" value="F_box_assoc_1"/>
    <property type="match status" value="1"/>
</dbReference>
<dbReference type="Pfam" id="PF08268">
    <property type="entry name" value="FBA_3"/>
    <property type="match status" value="1"/>
</dbReference>
<gene>
    <name evidence="2" type="ORF">SASPL_150282</name>
</gene>